<dbReference type="STRING" id="1121455.SAMN02745728_00930"/>
<gene>
    <name evidence="3" type="ORF">SAMN02745728_00930</name>
</gene>
<evidence type="ECO:0000256" key="1">
    <source>
        <dbReference type="SAM" id="Phobius"/>
    </source>
</evidence>
<keyword evidence="1" id="KW-1133">Transmembrane helix</keyword>
<dbReference type="InterPro" id="IPR009936">
    <property type="entry name" value="DUF1468"/>
</dbReference>
<organism evidence="3 4">
    <name type="scientific">Desulfovibrio litoralis DSM 11393</name>
    <dbReference type="NCBI Taxonomy" id="1121455"/>
    <lineage>
        <taxon>Bacteria</taxon>
        <taxon>Pseudomonadati</taxon>
        <taxon>Thermodesulfobacteriota</taxon>
        <taxon>Desulfovibrionia</taxon>
        <taxon>Desulfovibrionales</taxon>
        <taxon>Desulfovibrionaceae</taxon>
        <taxon>Desulfovibrio</taxon>
    </lineage>
</organism>
<feature type="transmembrane region" description="Helical" evidence="1">
    <location>
        <begin position="115"/>
        <end position="136"/>
    </location>
</feature>
<evidence type="ECO:0000313" key="3">
    <source>
        <dbReference type="EMBL" id="SHN57646.1"/>
    </source>
</evidence>
<dbReference type="Proteomes" id="UP000186469">
    <property type="component" value="Unassembled WGS sequence"/>
</dbReference>
<dbReference type="Pfam" id="PF07331">
    <property type="entry name" value="TctB"/>
    <property type="match status" value="1"/>
</dbReference>
<dbReference type="RefSeq" id="WP_072696604.1">
    <property type="nucleotide sequence ID" value="NZ_FRDI01000003.1"/>
</dbReference>
<dbReference type="AlphaFoldDB" id="A0A1M7SGP1"/>
<feature type="transmembrane region" description="Helical" evidence="1">
    <location>
        <begin position="76"/>
        <end position="109"/>
    </location>
</feature>
<name>A0A1M7SGP1_9BACT</name>
<accession>A0A1M7SGP1</accession>
<sequence>MINWKYDLLLAVSLFAIGLAFYITGSAYPATPFLFPSYLTVSLCILSVILGISAIRRSKEDVSSSKIEWHKYKAPAFVVALMAAYIGVMDYIGFLASGCLLLATFYIGMGFKNKILGIILAIVITAIVYAIFHIALEVSLPIGSLWETE</sequence>
<dbReference type="EMBL" id="FRDI01000003">
    <property type="protein sequence ID" value="SHN57646.1"/>
    <property type="molecule type" value="Genomic_DNA"/>
</dbReference>
<feature type="domain" description="DUF1468" evidence="2">
    <location>
        <begin position="11"/>
        <end position="141"/>
    </location>
</feature>
<feature type="transmembrane region" description="Helical" evidence="1">
    <location>
        <begin position="37"/>
        <end position="55"/>
    </location>
</feature>
<keyword evidence="4" id="KW-1185">Reference proteome</keyword>
<evidence type="ECO:0000259" key="2">
    <source>
        <dbReference type="Pfam" id="PF07331"/>
    </source>
</evidence>
<keyword evidence="1" id="KW-0472">Membrane</keyword>
<proteinExistence type="predicted"/>
<protein>
    <submittedName>
        <fullName evidence="3">Tripartite tricarboxylate transporter TctB family protein</fullName>
    </submittedName>
</protein>
<reference evidence="3 4" key="1">
    <citation type="submission" date="2016-12" db="EMBL/GenBank/DDBJ databases">
        <authorList>
            <person name="Song W.-J."/>
            <person name="Kurnit D.M."/>
        </authorList>
    </citation>
    <scope>NUCLEOTIDE SEQUENCE [LARGE SCALE GENOMIC DNA]</scope>
    <source>
        <strain evidence="3 4">DSM 11393</strain>
    </source>
</reference>
<keyword evidence="1" id="KW-0812">Transmembrane</keyword>
<evidence type="ECO:0000313" key="4">
    <source>
        <dbReference type="Proteomes" id="UP000186469"/>
    </source>
</evidence>